<evidence type="ECO:0000256" key="2">
    <source>
        <dbReference type="SAM" id="SignalP"/>
    </source>
</evidence>
<name>A0AA38H3F3_9TREE</name>
<dbReference type="Proteomes" id="UP001164286">
    <property type="component" value="Unassembled WGS sequence"/>
</dbReference>
<dbReference type="SMART" id="SM00198">
    <property type="entry name" value="SCP"/>
    <property type="match status" value="1"/>
</dbReference>
<dbReference type="Pfam" id="PF00188">
    <property type="entry name" value="CAP"/>
    <property type="match status" value="1"/>
</dbReference>
<dbReference type="EMBL" id="JAKWFO010000013">
    <property type="protein sequence ID" value="KAI9633051.1"/>
    <property type="molecule type" value="Genomic_DNA"/>
</dbReference>
<organism evidence="4 5">
    <name type="scientific">Dioszegia hungarica</name>
    <dbReference type="NCBI Taxonomy" id="4972"/>
    <lineage>
        <taxon>Eukaryota</taxon>
        <taxon>Fungi</taxon>
        <taxon>Dikarya</taxon>
        <taxon>Basidiomycota</taxon>
        <taxon>Agaricomycotina</taxon>
        <taxon>Tremellomycetes</taxon>
        <taxon>Tremellales</taxon>
        <taxon>Bulleribasidiaceae</taxon>
        <taxon>Dioszegia</taxon>
    </lineage>
</organism>
<evidence type="ECO:0000259" key="3">
    <source>
        <dbReference type="SMART" id="SM00198"/>
    </source>
</evidence>
<keyword evidence="5" id="KW-1185">Reference proteome</keyword>
<feature type="domain" description="SCP" evidence="3">
    <location>
        <begin position="83"/>
        <end position="208"/>
    </location>
</feature>
<proteinExistence type="predicted"/>
<gene>
    <name evidence="4" type="ORF">MKK02DRAFT_40435</name>
</gene>
<dbReference type="InterPro" id="IPR001283">
    <property type="entry name" value="CRISP-related"/>
</dbReference>
<evidence type="ECO:0000313" key="5">
    <source>
        <dbReference type="Proteomes" id="UP001164286"/>
    </source>
</evidence>
<sequence>MLFSTILPILAILSPALARPARGPPRHARREVTTTSTAQVLASAGQPYTTIWRDITVTIEPTTTTTAAAAGSTPPPSGGAPAGEATTLLDLHNTFRAKYGANALRWSSELATFAANYAGGCDFAHSSGPYGENLAAGYGEGYTSTSAFNRWADEASKYDYNSPGYTSAASHFTQLVWEETTEVGCAVAQCGEGTIFADTAGQPTSYVASTGSPGM</sequence>
<feature type="chain" id="PRO_5041427964" evidence="2">
    <location>
        <begin position="19"/>
        <end position="215"/>
    </location>
</feature>
<evidence type="ECO:0000313" key="4">
    <source>
        <dbReference type="EMBL" id="KAI9633051.1"/>
    </source>
</evidence>
<reference evidence="4" key="1">
    <citation type="journal article" date="2022" name="G3 (Bethesda)">
        <title>High quality genome of the basidiomycete yeast Dioszegia hungarica PDD-24b-2 isolated from cloud water.</title>
        <authorList>
            <person name="Jarrige D."/>
            <person name="Haridas S."/>
            <person name="Bleykasten-Grosshans C."/>
            <person name="Joly M."/>
            <person name="Nadalig T."/>
            <person name="Sancelme M."/>
            <person name="Vuilleumier S."/>
            <person name="Grigoriev I.V."/>
            <person name="Amato P."/>
            <person name="Bringel F."/>
        </authorList>
    </citation>
    <scope>NUCLEOTIDE SEQUENCE</scope>
    <source>
        <strain evidence="4">PDD-24b-2</strain>
    </source>
</reference>
<dbReference type="InterPro" id="IPR014044">
    <property type="entry name" value="CAP_dom"/>
</dbReference>
<feature type="signal peptide" evidence="2">
    <location>
        <begin position="1"/>
        <end position="18"/>
    </location>
</feature>
<dbReference type="GeneID" id="77730299"/>
<evidence type="ECO:0000256" key="1">
    <source>
        <dbReference type="SAM" id="MobiDB-lite"/>
    </source>
</evidence>
<dbReference type="PRINTS" id="PR00837">
    <property type="entry name" value="V5TPXLIKE"/>
</dbReference>
<dbReference type="PANTHER" id="PTHR10334">
    <property type="entry name" value="CYSTEINE-RICH SECRETORY PROTEIN-RELATED"/>
    <property type="match status" value="1"/>
</dbReference>
<dbReference type="RefSeq" id="XP_052942828.1">
    <property type="nucleotide sequence ID" value="XM_053091094.1"/>
</dbReference>
<protein>
    <submittedName>
        <fullName evidence="4">CAP domain-containing protein</fullName>
    </submittedName>
</protein>
<dbReference type="Gene3D" id="3.40.33.10">
    <property type="entry name" value="CAP"/>
    <property type="match status" value="1"/>
</dbReference>
<accession>A0AA38H3F3</accession>
<dbReference type="InterPro" id="IPR035940">
    <property type="entry name" value="CAP_sf"/>
</dbReference>
<keyword evidence="2" id="KW-0732">Signal</keyword>
<dbReference type="SUPFAM" id="SSF55797">
    <property type="entry name" value="PR-1-like"/>
    <property type="match status" value="1"/>
</dbReference>
<dbReference type="AlphaFoldDB" id="A0AA38H3F3"/>
<feature type="region of interest" description="Disordered" evidence="1">
    <location>
        <begin position="65"/>
        <end position="84"/>
    </location>
</feature>
<comment type="caution">
    <text evidence="4">The sequence shown here is derived from an EMBL/GenBank/DDBJ whole genome shotgun (WGS) entry which is preliminary data.</text>
</comment>